<feature type="compositionally biased region" description="Polar residues" evidence="3">
    <location>
        <begin position="73"/>
        <end position="95"/>
    </location>
</feature>
<feature type="compositionally biased region" description="Low complexity" evidence="3">
    <location>
        <begin position="125"/>
        <end position="154"/>
    </location>
</feature>
<dbReference type="SMART" id="SM01233">
    <property type="entry name" value="HABP4_PAI-RBP1"/>
    <property type="match status" value="1"/>
</dbReference>
<dbReference type="GO" id="GO:0003723">
    <property type="term" value="F:RNA binding"/>
    <property type="evidence" value="ECO:0007669"/>
    <property type="project" value="InterPro"/>
</dbReference>
<feature type="compositionally biased region" description="Low complexity" evidence="3">
    <location>
        <begin position="47"/>
        <end position="64"/>
    </location>
</feature>
<protein>
    <recommendedName>
        <fullName evidence="4">Hyaluronan/mRNA-binding protein domain-containing protein</fullName>
    </recommendedName>
</protein>
<evidence type="ECO:0000256" key="3">
    <source>
        <dbReference type="SAM" id="MobiDB-lite"/>
    </source>
</evidence>
<accession>A0AAX4JNK2</accession>
<feature type="compositionally biased region" description="Low complexity" evidence="3">
    <location>
        <begin position="210"/>
        <end position="229"/>
    </location>
</feature>
<feature type="region of interest" description="Disordered" evidence="3">
    <location>
        <begin position="287"/>
        <end position="381"/>
    </location>
</feature>
<dbReference type="RefSeq" id="XP_066073242.1">
    <property type="nucleotide sequence ID" value="XM_066217145.1"/>
</dbReference>
<dbReference type="PANTHER" id="PTHR12299">
    <property type="entry name" value="HYALURONIC ACID-BINDING PROTEIN 4"/>
    <property type="match status" value="1"/>
</dbReference>
<reference evidence="5 6" key="1">
    <citation type="submission" date="2024-01" db="EMBL/GenBank/DDBJ databases">
        <title>Comparative genomics of Cryptococcus and Kwoniella reveals pathogenesis evolution and contrasting modes of karyotype evolution via chromosome fusion or intercentromeric recombination.</title>
        <authorList>
            <person name="Coelho M.A."/>
            <person name="David-Palma M."/>
            <person name="Shea T."/>
            <person name="Bowers K."/>
            <person name="McGinley-Smith S."/>
            <person name="Mohammad A.W."/>
            <person name="Gnirke A."/>
            <person name="Yurkov A.M."/>
            <person name="Nowrousian M."/>
            <person name="Sun S."/>
            <person name="Cuomo C.A."/>
            <person name="Heitman J."/>
        </authorList>
    </citation>
    <scope>NUCLEOTIDE SEQUENCE [LARGE SCALE GENOMIC DNA]</scope>
    <source>
        <strain evidence="5 6">CBS 6074</strain>
    </source>
</reference>
<feature type="compositionally biased region" description="Basic and acidic residues" evidence="3">
    <location>
        <begin position="164"/>
        <end position="173"/>
    </location>
</feature>
<dbReference type="Gene3D" id="6.10.140.1040">
    <property type="match status" value="1"/>
</dbReference>
<feature type="region of interest" description="Disordered" evidence="3">
    <location>
        <begin position="1"/>
        <end position="238"/>
    </location>
</feature>
<feature type="compositionally biased region" description="Basic and acidic residues" evidence="3">
    <location>
        <begin position="319"/>
        <end position="334"/>
    </location>
</feature>
<name>A0AAX4JNK2_9TREE</name>
<feature type="compositionally biased region" description="Basic and acidic residues" evidence="3">
    <location>
        <begin position="290"/>
        <end position="306"/>
    </location>
</feature>
<dbReference type="InterPro" id="IPR019084">
    <property type="entry name" value="STM1-like_N"/>
</dbReference>
<keyword evidence="2" id="KW-0963">Cytoplasm</keyword>
<evidence type="ECO:0000256" key="2">
    <source>
        <dbReference type="ARBA" id="ARBA00022490"/>
    </source>
</evidence>
<evidence type="ECO:0000259" key="4">
    <source>
        <dbReference type="SMART" id="SM01233"/>
    </source>
</evidence>
<organism evidence="5 6">
    <name type="scientific">Kwoniella dendrophila CBS 6074</name>
    <dbReference type="NCBI Taxonomy" id="1295534"/>
    <lineage>
        <taxon>Eukaryota</taxon>
        <taxon>Fungi</taxon>
        <taxon>Dikarya</taxon>
        <taxon>Basidiomycota</taxon>
        <taxon>Agaricomycotina</taxon>
        <taxon>Tremellomycetes</taxon>
        <taxon>Tremellales</taxon>
        <taxon>Cryptococcaceae</taxon>
        <taxon>Kwoniella</taxon>
    </lineage>
</organism>
<keyword evidence="6" id="KW-1185">Reference proteome</keyword>
<sequence length="381" mass="39639">MSVVSKNIFDLLGDDGESASSPAPAKAAAAAPAPAAKKEAAPQRTVPGSQPRGGQSQGARGRGSYPSRGGARNTYQQGEQRNTGPVSSEGNTLGSENPAGFDGERVPPSRKGNQGSVRDAHTKGPRGNRPARGGAASSRNVTSGGHSSYGSGHYRGAKVPAQAGERRQFERRNQNGGTDSQKKVDHGWGANTGEAELKDEVEGEKDAQTEEAQPQTPAPEAAEEVATPAEPEEPEEVTKSYDAFLAERAQQALSIPGLEKKEARTVSSELEGTAFVRQGVEEFFSGKSKNAAEQKSKAPKKEKVYIEVDGQFAQPNRPPRRENNNNREGGEQRRGGRGGARGGQRGARGGNGPRGGARGGRAAANAGINAADTNAFPALGA</sequence>
<dbReference type="InterPro" id="IPR006861">
    <property type="entry name" value="HABP4_PAIRBP1-bd"/>
</dbReference>
<feature type="compositionally biased region" description="Gly residues" evidence="3">
    <location>
        <begin position="337"/>
        <end position="359"/>
    </location>
</feature>
<gene>
    <name evidence="5" type="ORF">L201_001356</name>
</gene>
<dbReference type="Pfam" id="PF04774">
    <property type="entry name" value="HABP4_PAI-RBP1"/>
    <property type="match status" value="1"/>
</dbReference>
<dbReference type="GO" id="GO:0005634">
    <property type="term" value="C:nucleus"/>
    <property type="evidence" value="ECO:0007669"/>
    <property type="project" value="TreeGrafter"/>
</dbReference>
<feature type="compositionally biased region" description="Basic and acidic residues" evidence="3">
    <location>
        <begin position="195"/>
        <end position="208"/>
    </location>
</feature>
<dbReference type="GeneID" id="91092028"/>
<evidence type="ECO:0000256" key="1">
    <source>
        <dbReference type="ARBA" id="ARBA00004496"/>
    </source>
</evidence>
<feature type="compositionally biased region" description="Low complexity" evidence="3">
    <location>
        <begin position="18"/>
        <end position="35"/>
    </location>
</feature>
<dbReference type="PANTHER" id="PTHR12299:SF17">
    <property type="entry name" value="AT19571P-RELATED"/>
    <property type="match status" value="1"/>
</dbReference>
<dbReference type="Pfam" id="PF09598">
    <property type="entry name" value="Stm1_N"/>
    <property type="match status" value="1"/>
</dbReference>
<dbReference type="InterPro" id="IPR039764">
    <property type="entry name" value="HABP4/SERBP1-like"/>
</dbReference>
<evidence type="ECO:0000313" key="5">
    <source>
        <dbReference type="EMBL" id="WWC86479.1"/>
    </source>
</evidence>
<proteinExistence type="predicted"/>
<feature type="domain" description="Hyaluronan/mRNA-binding protein" evidence="4">
    <location>
        <begin position="165"/>
        <end position="266"/>
    </location>
</feature>
<comment type="subcellular location">
    <subcellularLocation>
        <location evidence="1">Cytoplasm</location>
    </subcellularLocation>
</comment>
<evidence type="ECO:0000313" key="6">
    <source>
        <dbReference type="Proteomes" id="UP001355207"/>
    </source>
</evidence>
<dbReference type="Proteomes" id="UP001355207">
    <property type="component" value="Chromosome 1"/>
</dbReference>
<dbReference type="EMBL" id="CP144098">
    <property type="protein sequence ID" value="WWC86479.1"/>
    <property type="molecule type" value="Genomic_DNA"/>
</dbReference>
<dbReference type="GO" id="GO:0005737">
    <property type="term" value="C:cytoplasm"/>
    <property type="evidence" value="ECO:0007669"/>
    <property type="project" value="UniProtKB-SubCell"/>
</dbReference>
<dbReference type="AlphaFoldDB" id="A0AAX4JNK2"/>